<proteinExistence type="predicted"/>
<dbReference type="Pfam" id="PF00014">
    <property type="entry name" value="Kunitz_BPTI"/>
    <property type="match status" value="1"/>
</dbReference>
<dbReference type="VEuPathDB" id="VectorBase:LOC119166745"/>
<feature type="chain" id="PRO_5026902692" evidence="1">
    <location>
        <begin position="33"/>
        <end position="158"/>
    </location>
</feature>
<dbReference type="EMBL" id="GHWJ01008351">
    <property type="protein sequence ID" value="NOV41088.1"/>
    <property type="molecule type" value="Transcribed_RNA"/>
</dbReference>
<dbReference type="GO" id="GO:0004867">
    <property type="term" value="F:serine-type endopeptidase inhibitor activity"/>
    <property type="evidence" value="ECO:0007669"/>
    <property type="project" value="InterPro"/>
</dbReference>
<dbReference type="AlphaFoldDB" id="A0A6M2D6T3"/>
<feature type="signal peptide" evidence="1">
    <location>
        <begin position="1"/>
        <end position="32"/>
    </location>
</feature>
<feature type="domain" description="BPTI/Kunitz inhibitor" evidence="2">
    <location>
        <begin position="78"/>
        <end position="132"/>
    </location>
</feature>
<dbReference type="InterPro" id="IPR002223">
    <property type="entry name" value="Kunitz_BPTI"/>
</dbReference>
<protein>
    <submittedName>
        <fullName evidence="3">Putative serine proteinase inhibitor</fullName>
    </submittedName>
</protein>
<evidence type="ECO:0000256" key="1">
    <source>
        <dbReference type="SAM" id="SignalP"/>
    </source>
</evidence>
<organism evidence="3">
    <name type="scientific">Rhipicephalus microplus</name>
    <name type="common">Cattle tick</name>
    <name type="synonym">Boophilus microplus</name>
    <dbReference type="NCBI Taxonomy" id="6941"/>
    <lineage>
        <taxon>Eukaryota</taxon>
        <taxon>Metazoa</taxon>
        <taxon>Ecdysozoa</taxon>
        <taxon>Arthropoda</taxon>
        <taxon>Chelicerata</taxon>
        <taxon>Arachnida</taxon>
        <taxon>Acari</taxon>
        <taxon>Parasitiformes</taxon>
        <taxon>Ixodida</taxon>
        <taxon>Ixodoidea</taxon>
        <taxon>Ixodidae</taxon>
        <taxon>Rhipicephalinae</taxon>
        <taxon>Rhipicephalus</taxon>
        <taxon>Boophilus</taxon>
    </lineage>
</organism>
<accession>A0A6M2D6T3</accession>
<dbReference type="SUPFAM" id="SSF57362">
    <property type="entry name" value="BPTI-like"/>
    <property type="match status" value="1"/>
</dbReference>
<dbReference type="InterPro" id="IPR036880">
    <property type="entry name" value="Kunitz_BPTI_sf"/>
</dbReference>
<reference evidence="3" key="1">
    <citation type="submission" date="2019-09" db="EMBL/GenBank/DDBJ databases">
        <title>Organ-specific transcriptomic study of the physiology of the cattle tick, Rhipicephalus microplus.</title>
        <authorList>
            <person name="Tirloni L."/>
            <person name="Braz G."/>
            <person name="Gandara A.C.P."/>
            <person name="Sabadin G.A."/>
            <person name="da Silva R.M."/>
            <person name="Guizzo M.G."/>
            <person name="Machado J.A."/>
            <person name="Costa E.P."/>
            <person name="Gomes H.F."/>
            <person name="Moraes J."/>
            <person name="Mota M.B.S."/>
            <person name="Mesquita R.D."/>
            <person name="Alvarenga P.H."/>
            <person name="Alves F."/>
            <person name="Seixas A."/>
            <person name="da Fonseca R.N."/>
            <person name="Fogaca A."/>
            <person name="Logullo C."/>
            <person name="Tanaka A."/>
            <person name="Daffre S."/>
            <person name="Termignoni C."/>
            <person name="Vaz I.S.Jr."/>
            <person name="Oliveira P.L."/>
            <person name="Ribeiro J.M."/>
        </authorList>
    </citation>
    <scope>NUCLEOTIDE SEQUENCE</scope>
    <source>
        <strain evidence="3">Porto Alegre</strain>
    </source>
</reference>
<name>A0A6M2D6T3_RHIMP</name>
<dbReference type="Gene3D" id="4.10.410.10">
    <property type="entry name" value="Pancreatic trypsin inhibitor Kunitz domain"/>
    <property type="match status" value="1"/>
</dbReference>
<dbReference type="SMART" id="SM00131">
    <property type="entry name" value="KU"/>
    <property type="match status" value="1"/>
</dbReference>
<evidence type="ECO:0000313" key="3">
    <source>
        <dbReference type="EMBL" id="NOV41088.1"/>
    </source>
</evidence>
<dbReference type="PROSITE" id="PS50279">
    <property type="entry name" value="BPTI_KUNITZ_2"/>
    <property type="match status" value="1"/>
</dbReference>
<sequence length="158" mass="17942">MSVGIMEATKCGVIVFVMAVFLAPSVIELSAAEKGINGRLCDIHMKHCSRATGNMEIQCNKRELTDNDAKKRINGRLCELPIKEATGMCGSKVPEKRWGYVPSKKKCFEYWYSKCESNQNGFATVKKCLEVCKRDSQCLKNPERPKLPYPFRFSTSWF</sequence>
<evidence type="ECO:0000259" key="2">
    <source>
        <dbReference type="PROSITE" id="PS50279"/>
    </source>
</evidence>
<keyword evidence="1" id="KW-0732">Signal</keyword>